<organism evidence="2 3">
    <name type="scientific">Asanoa siamensis</name>
    <dbReference type="NCBI Taxonomy" id="926357"/>
    <lineage>
        <taxon>Bacteria</taxon>
        <taxon>Bacillati</taxon>
        <taxon>Actinomycetota</taxon>
        <taxon>Actinomycetes</taxon>
        <taxon>Micromonosporales</taxon>
        <taxon>Micromonosporaceae</taxon>
        <taxon>Asanoa</taxon>
    </lineage>
</organism>
<dbReference type="RefSeq" id="WP_203713875.1">
    <property type="nucleotide sequence ID" value="NZ_BONE01000024.1"/>
</dbReference>
<comment type="caution">
    <text evidence="2">The sequence shown here is derived from an EMBL/GenBank/DDBJ whole genome shotgun (WGS) entry which is preliminary data.</text>
</comment>
<accession>A0ABQ4CR64</accession>
<dbReference type="Proteomes" id="UP000604117">
    <property type="component" value="Unassembled WGS sequence"/>
</dbReference>
<reference evidence="2 3" key="1">
    <citation type="submission" date="2021-01" db="EMBL/GenBank/DDBJ databases">
        <title>Whole genome shotgun sequence of Asanoa siamensis NBRC 107932.</title>
        <authorList>
            <person name="Komaki H."/>
            <person name="Tamura T."/>
        </authorList>
    </citation>
    <scope>NUCLEOTIDE SEQUENCE [LARGE SCALE GENOMIC DNA]</scope>
    <source>
        <strain evidence="2 3">NBRC 107932</strain>
    </source>
</reference>
<evidence type="ECO:0000313" key="2">
    <source>
        <dbReference type="EMBL" id="GIF73786.1"/>
    </source>
</evidence>
<dbReference type="EMBL" id="BONE01000024">
    <property type="protein sequence ID" value="GIF73786.1"/>
    <property type="molecule type" value="Genomic_DNA"/>
</dbReference>
<gene>
    <name evidence="2" type="ORF">Asi02nite_33040</name>
</gene>
<protein>
    <recommendedName>
        <fullName evidence="4">WXG100 family type VII secretion target</fullName>
    </recommendedName>
</protein>
<evidence type="ECO:0000313" key="3">
    <source>
        <dbReference type="Proteomes" id="UP000604117"/>
    </source>
</evidence>
<proteinExistence type="predicted"/>
<name>A0ABQ4CR64_9ACTN</name>
<evidence type="ECO:0000256" key="1">
    <source>
        <dbReference type="SAM" id="MobiDB-lite"/>
    </source>
</evidence>
<keyword evidence="3" id="KW-1185">Reference proteome</keyword>
<feature type="region of interest" description="Disordered" evidence="1">
    <location>
        <begin position="91"/>
        <end position="111"/>
    </location>
</feature>
<feature type="compositionally biased region" description="Basic and acidic residues" evidence="1">
    <location>
        <begin position="100"/>
        <end position="111"/>
    </location>
</feature>
<sequence>MAGEADFGVGEKTADAAMQVVIGAQAALNRELEMARHEAQQLRRHWTGKGQLAWERAVGKLWQQWELVGQEFGKVGDKFDQQQRDNTQLNERGADAGTQLERHFDINTRLA</sequence>
<evidence type="ECO:0008006" key="4">
    <source>
        <dbReference type="Google" id="ProtNLM"/>
    </source>
</evidence>